<accession>A0ABS7MF07</accession>
<evidence type="ECO:0000313" key="2">
    <source>
        <dbReference type="EMBL" id="MBY4637341.1"/>
    </source>
</evidence>
<sequence length="228" mass="23224">MRGAIPLVVVRPDPGGAQTVERAAAMGLDVRHMPLFAAHPLDWTPPDPADFDALMLTSAQAPRLAGPGIAALAGLPVFAVGDATAAAARAAGLAVTAIGPGDGQGLLDAMTSQNFTRILWLCGRERSSFDARGAALTARPVYAVDPVDPPAEWSALVAGPAVMMVHSSRAAARLSDLMGPERKHLILLAISAAAADAAGAGWAGLAISPRPDDAAMLAEAHALCHKRG</sequence>
<keyword evidence="3" id="KW-1185">Reference proteome</keyword>
<dbReference type="Proteomes" id="UP001166571">
    <property type="component" value="Unassembled WGS sequence"/>
</dbReference>
<proteinExistence type="predicted"/>
<dbReference type="InterPro" id="IPR003754">
    <property type="entry name" value="4pyrrol_synth_uPrphyn_synth"/>
</dbReference>
<dbReference type="EMBL" id="JAILXK010000002">
    <property type="protein sequence ID" value="MBY4637341.1"/>
    <property type="molecule type" value="Genomic_DNA"/>
</dbReference>
<dbReference type="GO" id="GO:0004852">
    <property type="term" value="F:uroporphyrinogen-III synthase activity"/>
    <property type="evidence" value="ECO:0007669"/>
    <property type="project" value="UniProtKB-EC"/>
</dbReference>
<comment type="caution">
    <text evidence="2">The sequence shown here is derived from an EMBL/GenBank/DDBJ whole genome shotgun (WGS) entry which is preliminary data.</text>
</comment>
<dbReference type="Pfam" id="PF02602">
    <property type="entry name" value="HEM4"/>
    <property type="match status" value="1"/>
</dbReference>
<evidence type="ECO:0000259" key="1">
    <source>
        <dbReference type="Pfam" id="PF02602"/>
    </source>
</evidence>
<dbReference type="RefSeq" id="WP_222136631.1">
    <property type="nucleotide sequence ID" value="NZ_JAILXK010000002.1"/>
</dbReference>
<evidence type="ECO:0000313" key="3">
    <source>
        <dbReference type="Proteomes" id="UP001166571"/>
    </source>
</evidence>
<organism evidence="2 3">
    <name type="scientific">Sphingopyxis jiangsuensis</name>
    <dbReference type="NCBI Taxonomy" id="2871171"/>
    <lineage>
        <taxon>Bacteria</taxon>
        <taxon>Pseudomonadati</taxon>
        <taxon>Pseudomonadota</taxon>
        <taxon>Alphaproteobacteria</taxon>
        <taxon>Sphingomonadales</taxon>
        <taxon>Sphingomonadaceae</taxon>
        <taxon>Sphingopyxis</taxon>
    </lineage>
</organism>
<dbReference type="SUPFAM" id="SSF69618">
    <property type="entry name" value="HemD-like"/>
    <property type="match status" value="1"/>
</dbReference>
<gene>
    <name evidence="2" type="ORF">K5P26_09345</name>
</gene>
<reference evidence="2" key="1">
    <citation type="submission" date="2021-08" db="EMBL/GenBank/DDBJ databases">
        <title>Sphingopyxis panaciterrulae sp. nov., isolated from the surface water of the Yellow Sea.</title>
        <authorList>
            <person name="Gao Z."/>
            <person name="Zhang D."/>
            <person name="Zhang A."/>
        </authorList>
    </citation>
    <scope>NUCLEOTIDE SEQUENCE</scope>
    <source>
        <strain evidence="2">XHP0097</strain>
    </source>
</reference>
<keyword evidence="2" id="KW-0456">Lyase</keyword>
<dbReference type="InterPro" id="IPR036108">
    <property type="entry name" value="4pyrrol_syn_uPrphyn_synt_sf"/>
</dbReference>
<dbReference type="Gene3D" id="3.40.50.10090">
    <property type="match status" value="2"/>
</dbReference>
<dbReference type="EC" id="4.2.1.75" evidence="2"/>
<feature type="domain" description="Tetrapyrrole biosynthesis uroporphyrinogen III synthase" evidence="1">
    <location>
        <begin position="18"/>
        <end position="217"/>
    </location>
</feature>
<name>A0ABS7MF07_9SPHN</name>
<protein>
    <submittedName>
        <fullName evidence="2">Uroporphyrinogen-III synthase</fullName>
        <ecNumber evidence="2">4.2.1.75</ecNumber>
    </submittedName>
</protein>